<evidence type="ECO:0000256" key="11">
    <source>
        <dbReference type="ARBA" id="ARBA00076856"/>
    </source>
</evidence>
<gene>
    <name evidence="19" type="ORF">AAFF_G00350180</name>
</gene>
<dbReference type="GO" id="GO:0000209">
    <property type="term" value="P:protein polyubiquitination"/>
    <property type="evidence" value="ECO:0007669"/>
    <property type="project" value="TreeGrafter"/>
</dbReference>
<comment type="catalytic activity">
    <reaction evidence="1">
        <text>S-ubiquitinyl-[E2 ubiquitin-conjugating enzyme]-L-cysteine + [acceptor protein]-L-lysine = [E2 ubiquitin-conjugating enzyme]-L-cysteine + N(6)-ubiquitinyl-[acceptor protein]-L-lysine.</text>
        <dbReference type="EC" id="2.3.2.27"/>
    </reaction>
</comment>
<feature type="compositionally biased region" description="Polar residues" evidence="17">
    <location>
        <begin position="827"/>
        <end position="839"/>
    </location>
</feature>
<reference evidence="19" key="1">
    <citation type="journal article" date="2023" name="Science">
        <title>Genome structures resolve the early diversification of teleost fishes.</title>
        <authorList>
            <person name="Parey E."/>
            <person name="Louis A."/>
            <person name="Montfort J."/>
            <person name="Bouchez O."/>
            <person name="Roques C."/>
            <person name="Iampietro C."/>
            <person name="Lluch J."/>
            <person name="Castinel A."/>
            <person name="Donnadieu C."/>
            <person name="Desvignes T."/>
            <person name="Floi Bucao C."/>
            <person name="Jouanno E."/>
            <person name="Wen M."/>
            <person name="Mejri S."/>
            <person name="Dirks R."/>
            <person name="Jansen H."/>
            <person name="Henkel C."/>
            <person name="Chen W.J."/>
            <person name="Zahm M."/>
            <person name="Cabau C."/>
            <person name="Klopp C."/>
            <person name="Thompson A.W."/>
            <person name="Robinson-Rechavi M."/>
            <person name="Braasch I."/>
            <person name="Lecointre G."/>
            <person name="Bobe J."/>
            <person name="Postlethwait J.H."/>
            <person name="Berthelot C."/>
            <person name="Roest Crollius H."/>
            <person name="Guiguen Y."/>
        </authorList>
    </citation>
    <scope>NUCLEOTIDE SEQUENCE</scope>
    <source>
        <strain evidence="19">NC1722</strain>
    </source>
</reference>
<evidence type="ECO:0000256" key="12">
    <source>
        <dbReference type="ARBA" id="ARBA00076940"/>
    </source>
</evidence>
<feature type="compositionally biased region" description="Basic and acidic residues" evidence="17">
    <location>
        <begin position="502"/>
        <end position="512"/>
    </location>
</feature>
<feature type="domain" description="RING-type" evidence="18">
    <location>
        <begin position="32"/>
        <end position="71"/>
    </location>
</feature>
<dbReference type="GO" id="GO:0006513">
    <property type="term" value="P:protein monoubiquitination"/>
    <property type="evidence" value="ECO:0007669"/>
    <property type="project" value="TreeGrafter"/>
</dbReference>
<dbReference type="SMART" id="SM00184">
    <property type="entry name" value="RING"/>
    <property type="match status" value="1"/>
</dbReference>
<evidence type="ECO:0000256" key="9">
    <source>
        <dbReference type="ARBA" id="ARBA00023163"/>
    </source>
</evidence>
<evidence type="ECO:0000256" key="8">
    <source>
        <dbReference type="ARBA" id="ARBA00023015"/>
    </source>
</evidence>
<dbReference type="GO" id="GO:0032391">
    <property type="term" value="C:photoreceptor connecting cilium"/>
    <property type="evidence" value="ECO:0007669"/>
    <property type="project" value="UniProtKB-ARBA"/>
</dbReference>
<keyword evidence="8" id="KW-0805">Transcription regulation</keyword>
<accession>A0AAD7WNR2</accession>
<evidence type="ECO:0000256" key="5">
    <source>
        <dbReference type="ARBA" id="ARBA00022771"/>
    </source>
</evidence>
<feature type="compositionally biased region" description="Basic residues" evidence="17">
    <location>
        <begin position="1"/>
        <end position="11"/>
    </location>
</feature>
<dbReference type="CDD" id="cd16574">
    <property type="entry name" value="RING-HC_Topors"/>
    <property type="match status" value="1"/>
</dbReference>
<keyword evidence="3" id="KW-0808">Transferase</keyword>
<organism evidence="19 20">
    <name type="scientific">Aldrovandia affinis</name>
    <dbReference type="NCBI Taxonomy" id="143900"/>
    <lineage>
        <taxon>Eukaryota</taxon>
        <taxon>Metazoa</taxon>
        <taxon>Chordata</taxon>
        <taxon>Craniata</taxon>
        <taxon>Vertebrata</taxon>
        <taxon>Euteleostomi</taxon>
        <taxon>Actinopterygii</taxon>
        <taxon>Neopterygii</taxon>
        <taxon>Teleostei</taxon>
        <taxon>Notacanthiformes</taxon>
        <taxon>Halosauridae</taxon>
        <taxon>Aldrovandia</taxon>
    </lineage>
</organism>
<dbReference type="FunFam" id="3.30.40.10:FF:000136">
    <property type="entry name" value="E3 ubiquitin-protein ligase Topors"/>
    <property type="match status" value="1"/>
</dbReference>
<feature type="compositionally biased region" description="Basic and acidic residues" evidence="17">
    <location>
        <begin position="521"/>
        <end position="537"/>
    </location>
</feature>
<dbReference type="GO" id="GO:0008630">
    <property type="term" value="P:intrinsic apoptotic signaling pathway in response to DNA damage"/>
    <property type="evidence" value="ECO:0007669"/>
    <property type="project" value="UniProtKB-ARBA"/>
</dbReference>
<dbReference type="GO" id="GO:0061630">
    <property type="term" value="F:ubiquitin protein ligase activity"/>
    <property type="evidence" value="ECO:0007669"/>
    <property type="project" value="UniProtKB-EC"/>
</dbReference>
<dbReference type="Gene3D" id="3.30.40.10">
    <property type="entry name" value="Zinc/RING finger domain, C3HC4 (zinc finger)"/>
    <property type="match status" value="1"/>
</dbReference>
<evidence type="ECO:0000256" key="14">
    <source>
        <dbReference type="ARBA" id="ARBA00079184"/>
    </source>
</evidence>
<evidence type="ECO:0000313" key="19">
    <source>
        <dbReference type="EMBL" id="KAJ8403692.1"/>
    </source>
</evidence>
<protein>
    <recommendedName>
        <fullName evidence="10">E3 ubiquitin-protein ligase Topors</fullName>
        <ecNumber evidence="2">2.3.2.27</ecNumber>
    </recommendedName>
    <alternativeName>
        <fullName evidence="11">RING-type E3 ubiquitin transferase Topors</fullName>
    </alternativeName>
    <alternativeName>
        <fullName evidence="13">SUMO1-protein E3 ligase Topors</fullName>
    </alternativeName>
    <alternativeName>
        <fullName evidence="12">Topoisomerase I-binding RING finger protein</fullName>
    </alternativeName>
    <alternativeName>
        <fullName evidence="14">Topoisomerase I-binding arginine/serine-rich protein</fullName>
    </alternativeName>
    <alternativeName>
        <fullName evidence="15">Tumor suppressor p53-binding protein 3</fullName>
    </alternativeName>
</protein>
<feature type="compositionally biased region" description="Basic and acidic residues" evidence="17">
    <location>
        <begin position="710"/>
        <end position="721"/>
    </location>
</feature>
<dbReference type="PANTHER" id="PTHR46077">
    <property type="entry name" value="E3 UBIQUITIN-PROTEIN LIGASE TOPORS"/>
    <property type="match status" value="1"/>
</dbReference>
<evidence type="ECO:0000256" key="4">
    <source>
        <dbReference type="ARBA" id="ARBA00022723"/>
    </source>
</evidence>
<evidence type="ECO:0000256" key="6">
    <source>
        <dbReference type="ARBA" id="ARBA00022786"/>
    </source>
</evidence>
<dbReference type="EMBL" id="JAINUG010000057">
    <property type="protein sequence ID" value="KAJ8403692.1"/>
    <property type="molecule type" value="Genomic_DNA"/>
</dbReference>
<dbReference type="InterPro" id="IPR058745">
    <property type="entry name" value="PWI_Topors"/>
</dbReference>
<feature type="compositionally biased region" description="Basic and acidic residues" evidence="17">
    <location>
        <begin position="545"/>
        <end position="557"/>
    </location>
</feature>
<evidence type="ECO:0000256" key="13">
    <source>
        <dbReference type="ARBA" id="ARBA00079040"/>
    </source>
</evidence>
<evidence type="ECO:0000256" key="1">
    <source>
        <dbReference type="ARBA" id="ARBA00000900"/>
    </source>
</evidence>
<evidence type="ECO:0000256" key="2">
    <source>
        <dbReference type="ARBA" id="ARBA00012483"/>
    </source>
</evidence>
<feature type="region of interest" description="Disordered" evidence="17">
    <location>
        <begin position="335"/>
        <end position="624"/>
    </location>
</feature>
<dbReference type="PANTHER" id="PTHR46077:SF1">
    <property type="entry name" value="TOP1 BINDING ARGININE_SERINE RICH PROTEIN, E3 UBIQUITIN LIGASE"/>
    <property type="match status" value="1"/>
</dbReference>
<keyword evidence="6" id="KW-0833">Ubl conjugation pathway</keyword>
<evidence type="ECO:0000256" key="7">
    <source>
        <dbReference type="ARBA" id="ARBA00022833"/>
    </source>
</evidence>
<dbReference type="SUPFAM" id="SSF57850">
    <property type="entry name" value="RING/U-box"/>
    <property type="match status" value="1"/>
</dbReference>
<evidence type="ECO:0000256" key="17">
    <source>
        <dbReference type="SAM" id="MobiDB-lite"/>
    </source>
</evidence>
<dbReference type="PROSITE" id="PS00518">
    <property type="entry name" value="ZF_RING_1"/>
    <property type="match status" value="1"/>
</dbReference>
<dbReference type="AlphaFoldDB" id="A0AAD7WNR2"/>
<dbReference type="GO" id="GO:0008270">
    <property type="term" value="F:zinc ion binding"/>
    <property type="evidence" value="ECO:0007669"/>
    <property type="project" value="UniProtKB-KW"/>
</dbReference>
<feature type="compositionally biased region" description="Basic and acidic residues" evidence="17">
    <location>
        <begin position="732"/>
        <end position="741"/>
    </location>
</feature>
<feature type="compositionally biased region" description="Basic residues" evidence="17">
    <location>
        <begin position="690"/>
        <end position="709"/>
    </location>
</feature>
<name>A0AAD7WNR2_9TELE</name>
<dbReference type="Pfam" id="PF13923">
    <property type="entry name" value="zf-C3HC4_2"/>
    <property type="match status" value="1"/>
</dbReference>
<evidence type="ECO:0000256" key="16">
    <source>
        <dbReference type="PROSITE-ProRule" id="PRU00175"/>
    </source>
</evidence>
<dbReference type="InterPro" id="IPR058746">
    <property type="entry name" value="Znf_RING-type_Topors"/>
</dbReference>
<feature type="compositionally biased region" description="Basic and acidic residues" evidence="17">
    <location>
        <begin position="670"/>
        <end position="680"/>
    </location>
</feature>
<evidence type="ECO:0000256" key="10">
    <source>
        <dbReference type="ARBA" id="ARBA00071236"/>
    </source>
</evidence>
<evidence type="ECO:0000256" key="3">
    <source>
        <dbReference type="ARBA" id="ARBA00022679"/>
    </source>
</evidence>
<dbReference type="Pfam" id="PF26084">
    <property type="entry name" value="PWI_Topors"/>
    <property type="match status" value="1"/>
</dbReference>
<feature type="compositionally biased region" description="Basic residues" evidence="17">
    <location>
        <begin position="769"/>
        <end position="787"/>
    </location>
</feature>
<feature type="compositionally biased region" description="Basic and acidic residues" evidence="17">
    <location>
        <begin position="472"/>
        <end position="489"/>
    </location>
</feature>
<sequence>MAPTKKLRMRKKDGSGKASQSVSADASPDSKCPICLDRFNNMAYLDRCLHKFCFRCIHEWSKNKAECPLCKQPFNSIFHTIKAENDFKEFVLRPTENGSFGSPGALRVRYGAAQTRERRQSPRRTSPPPDNGVIFEGLMGSAPLQQDRGIHRMMMRLATRRRAQSKGRTVRHLREQEMVTFRRALYRTGVRVRSVRDGGRHRDITATFFQRNPACLHRLIPWLKRELTVLYGTHGSLVNIVQHIIMSRITRYDMDDQAIQDELRPFLLTRTDHFLHEFISFTRSPFNMEAYDQHAIYDCPAPSYEEGSSSDSSVIAISEDEEDSVELDQRPISVTGSALSQAPWDDETPGPSYSTTEQTQSPSRSLSGSESESSKEVAREPQPVAQQSAQVKTDPAIKEDAGTSSTEEDCVIVGYVKPMAERTPELVQLSSDSEESVHEETVEVPQPPQHFRFTSLSPASSVGSLVSKHKSPQREGLPDGRLELVDKDPSPSTVKGKRTSSHRGDSPADRDGASTPMDASCQHHETVSNGHKKDNVKRQRRKQSRERSRSRSKDGSRNSRRSRSTELSWSPRSPTISVYSDSTLSTGRVHSRSCSRDRLPSRGRTWERRREKDGSGSHQPLHSHEKALCHWESYSQEKESSGALRVQSRAYCSRLYVSEDCGSRSRSHSNSREPCRRERSISSASSRGSRSAHRRSRHDKPGGKRKYKTRHLEDSAKERAPKAPAASPTSGLRERKGGGSEKRHKKPRKKSRSPSVEIIYEGRATGETRRHHKKRKKHKKKSRRHKSKEQSPTIITIDSDSDGTVDIIGHAVDITDHTTDAADHTGPVSSENEVSTTTEHPSDAHLLESILHDLQQHILPVDQDNAADVSNTEAASAEVTFDSDKCGMPRSEKKHSISLGDETCTGSPLITIESHFIEQRSLDEAPDTSAVCCSD</sequence>
<feature type="region of interest" description="Disordered" evidence="17">
    <location>
        <begin position="818"/>
        <end position="840"/>
    </location>
</feature>
<dbReference type="InterPro" id="IPR013083">
    <property type="entry name" value="Znf_RING/FYVE/PHD"/>
</dbReference>
<feature type="compositionally biased region" description="Low complexity" evidence="17">
    <location>
        <begin position="361"/>
        <end position="371"/>
    </location>
</feature>
<evidence type="ECO:0000256" key="15">
    <source>
        <dbReference type="ARBA" id="ARBA00082108"/>
    </source>
</evidence>
<keyword evidence="5 16" id="KW-0863">Zinc-finger</keyword>
<evidence type="ECO:0000313" key="20">
    <source>
        <dbReference type="Proteomes" id="UP001221898"/>
    </source>
</evidence>
<dbReference type="Proteomes" id="UP001221898">
    <property type="component" value="Unassembled WGS sequence"/>
</dbReference>
<dbReference type="InterPro" id="IPR001841">
    <property type="entry name" value="Znf_RING"/>
</dbReference>
<evidence type="ECO:0000259" key="18">
    <source>
        <dbReference type="PROSITE" id="PS50089"/>
    </source>
</evidence>
<dbReference type="InterPro" id="IPR017907">
    <property type="entry name" value="Znf_RING_CS"/>
</dbReference>
<feature type="region of interest" description="Disordered" evidence="17">
    <location>
        <begin position="1"/>
        <end position="29"/>
    </location>
</feature>
<keyword evidence="20" id="KW-1185">Reference proteome</keyword>
<keyword evidence="7" id="KW-0862">Zinc</keyword>
<comment type="caution">
    <text evidence="19">The sequence shown here is derived from an EMBL/GenBank/DDBJ whole genome shotgun (WGS) entry which is preliminary data.</text>
</comment>
<feature type="region of interest" description="Disordered" evidence="17">
    <location>
        <begin position="659"/>
        <end position="798"/>
    </location>
</feature>
<proteinExistence type="predicted"/>
<feature type="compositionally biased region" description="Basic residues" evidence="17">
    <location>
        <begin position="742"/>
        <end position="752"/>
    </location>
</feature>
<feature type="compositionally biased region" description="Polar residues" evidence="17">
    <location>
        <begin position="452"/>
        <end position="464"/>
    </location>
</feature>
<feature type="compositionally biased region" description="Basic and acidic residues" evidence="17">
    <location>
        <begin position="594"/>
        <end position="615"/>
    </location>
</feature>
<feature type="region of interest" description="Disordered" evidence="17">
    <location>
        <begin position="112"/>
        <end position="132"/>
    </location>
</feature>
<dbReference type="EC" id="2.3.2.27" evidence="2"/>
<keyword evidence="9" id="KW-0804">Transcription</keyword>
<keyword evidence="4" id="KW-0479">Metal-binding</keyword>
<feature type="compositionally biased region" description="Polar residues" evidence="17">
    <location>
        <begin position="565"/>
        <end position="588"/>
    </location>
</feature>
<feature type="compositionally biased region" description="Polar residues" evidence="17">
    <location>
        <begin position="351"/>
        <end position="360"/>
    </location>
</feature>
<dbReference type="PROSITE" id="PS50089">
    <property type="entry name" value="ZF_RING_2"/>
    <property type="match status" value="1"/>
</dbReference>